<name>A0ACC1IEI0_9FUNG</name>
<keyword evidence="2" id="KW-1185">Reference proteome</keyword>
<reference evidence="1" key="1">
    <citation type="submission" date="2022-07" db="EMBL/GenBank/DDBJ databases">
        <title>Phylogenomic reconstructions and comparative analyses of Kickxellomycotina fungi.</title>
        <authorList>
            <person name="Reynolds N.K."/>
            <person name="Stajich J.E."/>
            <person name="Barry K."/>
            <person name="Grigoriev I.V."/>
            <person name="Crous P."/>
            <person name="Smith M.E."/>
        </authorList>
    </citation>
    <scope>NUCLEOTIDE SEQUENCE</scope>
    <source>
        <strain evidence="1">Benny 63K</strain>
    </source>
</reference>
<evidence type="ECO:0000313" key="1">
    <source>
        <dbReference type="EMBL" id="KAJ1894175.1"/>
    </source>
</evidence>
<accession>A0ACC1IEI0</accession>
<comment type="caution">
    <text evidence="1">The sequence shown here is derived from an EMBL/GenBank/DDBJ whole genome shotgun (WGS) entry which is preliminary data.</text>
</comment>
<proteinExistence type="predicted"/>
<dbReference type="Proteomes" id="UP001150581">
    <property type="component" value="Unassembled WGS sequence"/>
</dbReference>
<organism evidence="1 2">
    <name type="scientific">Kickxella alabastrina</name>
    <dbReference type="NCBI Taxonomy" id="61397"/>
    <lineage>
        <taxon>Eukaryota</taxon>
        <taxon>Fungi</taxon>
        <taxon>Fungi incertae sedis</taxon>
        <taxon>Zoopagomycota</taxon>
        <taxon>Kickxellomycotina</taxon>
        <taxon>Kickxellomycetes</taxon>
        <taxon>Kickxellales</taxon>
        <taxon>Kickxellaceae</taxon>
        <taxon>Kickxella</taxon>
    </lineage>
</organism>
<gene>
    <name evidence="1" type="ORF">LPJ66_005346</name>
</gene>
<dbReference type="EMBL" id="JANBPG010000728">
    <property type="protein sequence ID" value="KAJ1894175.1"/>
    <property type="molecule type" value="Genomic_DNA"/>
</dbReference>
<protein>
    <submittedName>
        <fullName evidence="1">Uncharacterized protein</fullName>
    </submittedName>
</protein>
<evidence type="ECO:0000313" key="2">
    <source>
        <dbReference type="Proteomes" id="UP001150581"/>
    </source>
</evidence>
<sequence>MQLKDIAKVIMLLLNRSVTTSESAVDQCQGTNGTDTAQCQRLYGGGQFRGLPDCTSGDKLTIDSCIWGVASELLNIIPCDKGVFGTEYPKAFLECISNHSGMVYMVDCNSCTCTCEGFSKCTKKGCLSSLPRLS</sequence>